<proteinExistence type="predicted"/>
<feature type="compositionally biased region" description="Basic residues" evidence="1">
    <location>
        <begin position="83"/>
        <end position="92"/>
    </location>
</feature>
<sequence>MEDVRPTAKWGYRMLRPLKSIYHRLEKYRLDQAPLDDVPRQGEPLEISYSQVAALGKKPDGGDESSAAGSDREDPLWIPGKIDKRRIRHKYTARSEGSGRRRLRSVLRSPEVQRKLPGAIEIGTPLITGRLSDWHSNDPLASQESDSQSATQVESRGKGKRSKSRELHYPAGNSAWHDTLNRSGDPNLKQILQSLNRIFFTFLVGTRVHDSQKRPAQGSRSLLSMAARQLPEFISQEQKYQDELDEDGDIDMEDAYFTELEALYAPNGTGWKPLRETVRAQGIHLMSDMIRNNWLTDSVTNQLLRECIEMKEFDAFETLFSSRLRHLGEHANSETPVNLVKCHTSLKLLQRYYEINPSPYVFDELAKALAWDVLPPHGFIGMNWDQAMHNAIGSLSKMDSSFAAAARLIEAVILWSCGILGSGTATQSPSGSTPTMTALKETRTSTIRTDKSAQHWSVQDTISNLILSLVTALCSMHIVRACDSATSTTGRSAMRDILSCLALIVRHEVELRPSSNKNVIPAWQLLRRGSVLVGNYLIQCSHCNFPEPIAETETATTSRFDSFIRCLAEQREVVKELSFLTQQVIYCCERAITDHGRYTRYVDNMFSCFAPTSSRSSLSSFLGKIAVEVAMDFAERSQDSEDHTRAAELQERLARCHTDTQLGSQELSDELHPRIPYRWEESIGEWVASTPCPKIKNSQTIPASKPLVIVPSRDRSPSPLPSSVESYSDSGDNETSVTSSPPPSLKRNLGEDDHPRGGKRLCTSSFASRGSSTESRGPCPDDFVPDSDDEDDPISMWEPPKFDDRQVEPHFAQVIDKGRPREMPKRYPNNGTTDMQEHFPRSPRVEVVIMHKKTEDYNIKPVRVARNNLRHSMDSYLHRSPDDRKIRRRSSFARRTSLVIPCSQDDSSEDELSFL</sequence>
<feature type="region of interest" description="Disordered" evidence="1">
    <location>
        <begin position="705"/>
        <end position="802"/>
    </location>
</feature>
<evidence type="ECO:0000313" key="2">
    <source>
        <dbReference type="EMBL" id="KAL1885001.1"/>
    </source>
</evidence>
<protein>
    <recommendedName>
        <fullName evidence="4">Wings apart-like protein C-terminal domain-containing protein</fullName>
    </recommendedName>
</protein>
<dbReference type="Proteomes" id="UP001583193">
    <property type="component" value="Unassembled WGS sequence"/>
</dbReference>
<feature type="compositionally biased region" description="Polar residues" evidence="1">
    <location>
        <begin position="724"/>
        <end position="739"/>
    </location>
</feature>
<feature type="compositionally biased region" description="Polar residues" evidence="1">
    <location>
        <begin position="762"/>
        <end position="775"/>
    </location>
</feature>
<feature type="region of interest" description="Disordered" evidence="1">
    <location>
        <begin position="50"/>
        <end position="110"/>
    </location>
</feature>
<evidence type="ECO:0008006" key="4">
    <source>
        <dbReference type="Google" id="ProtNLM"/>
    </source>
</evidence>
<organism evidence="2 3">
    <name type="scientific">Paecilomyces lecythidis</name>
    <dbReference type="NCBI Taxonomy" id="3004212"/>
    <lineage>
        <taxon>Eukaryota</taxon>
        <taxon>Fungi</taxon>
        <taxon>Dikarya</taxon>
        <taxon>Ascomycota</taxon>
        <taxon>Pezizomycotina</taxon>
        <taxon>Eurotiomycetes</taxon>
        <taxon>Eurotiomycetidae</taxon>
        <taxon>Eurotiales</taxon>
        <taxon>Thermoascaceae</taxon>
        <taxon>Paecilomyces</taxon>
    </lineage>
</organism>
<feature type="compositionally biased region" description="Acidic residues" evidence="1">
    <location>
        <begin position="783"/>
        <end position="793"/>
    </location>
</feature>
<gene>
    <name evidence="2" type="ORF">Plec18167_001658</name>
</gene>
<name>A0ABR3Y9N3_9EURO</name>
<evidence type="ECO:0000256" key="1">
    <source>
        <dbReference type="SAM" id="MobiDB-lite"/>
    </source>
</evidence>
<reference evidence="2 3" key="1">
    <citation type="journal article" date="2024" name="IMA Fungus">
        <title>IMA Genome - F19 : A genome assembly and annotation guide to empower mycologists, including annotated draft genome sequences of Ceratocystis pirilliformis, Diaporthe australafricana, Fusarium ophioides, Paecilomyces lecythidis, and Sporothrix stenoceras.</title>
        <authorList>
            <person name="Aylward J."/>
            <person name="Wilson A.M."/>
            <person name="Visagie C.M."/>
            <person name="Spraker J."/>
            <person name="Barnes I."/>
            <person name="Buitendag C."/>
            <person name="Ceriani C."/>
            <person name="Del Mar Angel L."/>
            <person name="du Plessis D."/>
            <person name="Fuchs T."/>
            <person name="Gasser K."/>
            <person name="Kramer D."/>
            <person name="Li W."/>
            <person name="Munsamy K."/>
            <person name="Piso A."/>
            <person name="Price J.L."/>
            <person name="Sonnekus B."/>
            <person name="Thomas C."/>
            <person name="van der Nest A."/>
            <person name="van Dijk A."/>
            <person name="van Heerden A."/>
            <person name="van Vuuren N."/>
            <person name="Yilmaz N."/>
            <person name="Duong T.A."/>
            <person name="van der Merwe N.A."/>
            <person name="Wingfield M.J."/>
            <person name="Wingfield B.D."/>
        </authorList>
    </citation>
    <scope>NUCLEOTIDE SEQUENCE [LARGE SCALE GENOMIC DNA]</scope>
    <source>
        <strain evidence="2 3">CMW 18167</strain>
    </source>
</reference>
<dbReference type="EMBL" id="JAVDPF010000003">
    <property type="protein sequence ID" value="KAL1885001.1"/>
    <property type="molecule type" value="Genomic_DNA"/>
</dbReference>
<accession>A0ABR3Y9N3</accession>
<evidence type="ECO:0000313" key="3">
    <source>
        <dbReference type="Proteomes" id="UP001583193"/>
    </source>
</evidence>
<comment type="caution">
    <text evidence="2">The sequence shown here is derived from an EMBL/GenBank/DDBJ whole genome shotgun (WGS) entry which is preliminary data.</text>
</comment>
<keyword evidence="3" id="KW-1185">Reference proteome</keyword>
<feature type="region of interest" description="Disordered" evidence="1">
    <location>
        <begin position="133"/>
        <end position="181"/>
    </location>
</feature>
<feature type="compositionally biased region" description="Polar residues" evidence="1">
    <location>
        <begin position="139"/>
        <end position="154"/>
    </location>
</feature>